<evidence type="ECO:0000313" key="3">
    <source>
        <dbReference type="EMBL" id="GAA4011072.1"/>
    </source>
</evidence>
<protein>
    <submittedName>
        <fullName evidence="3">Uncharacterized protein</fullName>
    </submittedName>
</protein>
<proteinExistence type="predicted"/>
<feature type="compositionally biased region" description="Pro residues" evidence="1">
    <location>
        <begin position="181"/>
        <end position="194"/>
    </location>
</feature>
<sequence length="631" mass="64793">MQSGAGWAPAPCPELREPLRKGTLGMSGLSRRALALLTCCLLICGFTLPAASAQPKGTEGHCPDGNGVTVVVDFQELGGDTLVRCAPGEQASGLTALENAGFEVTGTTRWGKAFICRLNGKPGPDTEPCVNTPPASAYWGYWHAPNGGTWTYSQQGATNRKPPLGSYEGWSFSKDRSASDNPPPRVAPVRPAPKPRFTAQPATRFPKPVQATPGTAEGARWLVGELRDGALPGFNGPDWGLTIDALFVLSATRTDGAALNQVADKVAHNVRGYNSYDLWGQPGVRLADETGKLLAAAVAADTDPTSFGGINLRQEMLELIAGPGPNHGQIQDKGITSDTNTFGQSLAVIGLARSGGVPSEVVDFLIKQQCAVGGFRLSTTLGGTPSISCDEFPNAVLDPDSTAMAIQALLAANTPAATASANKGADWLQRTQRADGSFGGSGPTEASNTNSTGLAAQALAAAGRTEPARKAADYVAQRQLTAANGGAAKAFAGAIAYNDAAFAEAIANGIPEMARDQWRRASAQALLGLAQVPLGKLGALKPTRTAAPPATTVNPSTTTVSTTSASESTTTSAPETTTASETTTSTPPPVVDQPATPLAQTGAEPALPLLAGLVLVTAGLLVTVVARRRSA</sequence>
<keyword evidence="4" id="KW-1185">Reference proteome</keyword>
<dbReference type="EMBL" id="BAABAL010000012">
    <property type="protein sequence ID" value="GAA4011072.1"/>
    <property type="molecule type" value="Genomic_DNA"/>
</dbReference>
<evidence type="ECO:0000313" key="4">
    <source>
        <dbReference type="Proteomes" id="UP001501747"/>
    </source>
</evidence>
<evidence type="ECO:0000256" key="1">
    <source>
        <dbReference type="SAM" id="MobiDB-lite"/>
    </source>
</evidence>
<dbReference type="Gene3D" id="1.50.10.20">
    <property type="match status" value="1"/>
</dbReference>
<keyword evidence="2" id="KW-0472">Membrane</keyword>
<feature type="compositionally biased region" description="Low complexity" evidence="1">
    <location>
        <begin position="542"/>
        <end position="585"/>
    </location>
</feature>
<accession>A0ABP7SFN6</accession>
<dbReference type="Proteomes" id="UP001501747">
    <property type="component" value="Unassembled WGS sequence"/>
</dbReference>
<name>A0ABP7SFN6_9PSEU</name>
<reference evidence="4" key="1">
    <citation type="journal article" date="2019" name="Int. J. Syst. Evol. Microbiol.">
        <title>The Global Catalogue of Microorganisms (GCM) 10K type strain sequencing project: providing services to taxonomists for standard genome sequencing and annotation.</title>
        <authorList>
            <consortium name="The Broad Institute Genomics Platform"/>
            <consortium name="The Broad Institute Genome Sequencing Center for Infectious Disease"/>
            <person name="Wu L."/>
            <person name="Ma J."/>
        </authorList>
    </citation>
    <scope>NUCLEOTIDE SEQUENCE [LARGE SCALE GENOMIC DNA]</scope>
    <source>
        <strain evidence="4">JCM 17342</strain>
    </source>
</reference>
<dbReference type="SUPFAM" id="SSF48239">
    <property type="entry name" value="Terpenoid cyclases/Protein prenyltransferases"/>
    <property type="match status" value="1"/>
</dbReference>
<dbReference type="InterPro" id="IPR008930">
    <property type="entry name" value="Terpenoid_cyclase/PrenylTrfase"/>
</dbReference>
<evidence type="ECO:0000256" key="2">
    <source>
        <dbReference type="SAM" id="Phobius"/>
    </source>
</evidence>
<keyword evidence="2" id="KW-0812">Transmembrane</keyword>
<gene>
    <name evidence="3" type="ORF">GCM10022247_36760</name>
</gene>
<keyword evidence="2" id="KW-1133">Transmembrane helix</keyword>
<feature type="region of interest" description="Disordered" evidence="1">
    <location>
        <begin position="152"/>
        <end position="213"/>
    </location>
</feature>
<feature type="transmembrane region" description="Helical" evidence="2">
    <location>
        <begin position="606"/>
        <end position="626"/>
    </location>
</feature>
<feature type="region of interest" description="Disordered" evidence="1">
    <location>
        <begin position="541"/>
        <end position="597"/>
    </location>
</feature>
<comment type="caution">
    <text evidence="3">The sequence shown here is derived from an EMBL/GenBank/DDBJ whole genome shotgun (WGS) entry which is preliminary data.</text>
</comment>
<organism evidence="3 4">
    <name type="scientific">Allokutzneria multivorans</name>
    <dbReference type="NCBI Taxonomy" id="1142134"/>
    <lineage>
        <taxon>Bacteria</taxon>
        <taxon>Bacillati</taxon>
        <taxon>Actinomycetota</taxon>
        <taxon>Actinomycetes</taxon>
        <taxon>Pseudonocardiales</taxon>
        <taxon>Pseudonocardiaceae</taxon>
        <taxon>Allokutzneria</taxon>
    </lineage>
</organism>